<evidence type="ECO:0000256" key="2">
    <source>
        <dbReference type="ARBA" id="ARBA00011233"/>
    </source>
</evidence>
<evidence type="ECO:0000256" key="1">
    <source>
        <dbReference type="ARBA" id="ARBA00004123"/>
    </source>
</evidence>
<dbReference type="Pfam" id="PF00447">
    <property type="entry name" value="HSF_DNA-bind"/>
    <property type="match status" value="1"/>
</dbReference>
<feature type="coiled-coil region" evidence="10">
    <location>
        <begin position="146"/>
        <end position="173"/>
    </location>
</feature>
<keyword evidence="10" id="KW-0175">Coiled coil</keyword>
<keyword evidence="8" id="KW-0539">Nucleus</keyword>
<evidence type="ECO:0000256" key="5">
    <source>
        <dbReference type="ARBA" id="ARBA00023016"/>
    </source>
</evidence>
<evidence type="ECO:0000256" key="7">
    <source>
        <dbReference type="ARBA" id="ARBA00023163"/>
    </source>
</evidence>
<dbReference type="GO" id="GO:0003700">
    <property type="term" value="F:DNA-binding transcription factor activity"/>
    <property type="evidence" value="ECO:0007669"/>
    <property type="project" value="InterPro"/>
</dbReference>
<evidence type="ECO:0000256" key="10">
    <source>
        <dbReference type="SAM" id="Coils"/>
    </source>
</evidence>
<dbReference type="AlphaFoldDB" id="A0A7N0TLT8"/>
<dbReference type="PRINTS" id="PR00056">
    <property type="entry name" value="HSFDOMAIN"/>
</dbReference>
<dbReference type="GO" id="GO:0006357">
    <property type="term" value="P:regulation of transcription by RNA polymerase II"/>
    <property type="evidence" value="ECO:0007669"/>
    <property type="project" value="TreeGrafter"/>
</dbReference>
<dbReference type="PANTHER" id="PTHR10015:SF325">
    <property type="entry name" value="HEAT STRESS TRANSCRIPTION FACTOR A-8"/>
    <property type="match status" value="1"/>
</dbReference>
<accession>A0A7N0TLT8</accession>
<sequence>MVKSGAAGDGNCDDVGSPPIAPFLIKCYEMVEDEANKAVVSWTDIHNSFVINDETDFTLRLLPKYWKHNNFSSFMRQLNIYGFRKVDADRWEFANDGFMRGQRHLLKTISRRKNIQGTDHRKSVKQIEKANKACDRVEYFDLWNEVHNLQIDKKALMQELVDLRQHQEMLDNKLLLLRDRLKGMEKNQQQMLSFLVMAMRNPGYFVKLLQPREHNWPNSEKVKNANMLERVMEVSEAAVTSDVMLATDGTVVRYRPPTYQEGTCPPSLPSKCFSRPKFEIAEGMQEFFMDSELMKTLMDENQPMLDYQSTFVLPDLHDDGLLDHFVFSSPLIDNC</sequence>
<dbReference type="GO" id="GO:0000978">
    <property type="term" value="F:RNA polymerase II cis-regulatory region sequence-specific DNA binding"/>
    <property type="evidence" value="ECO:0007669"/>
    <property type="project" value="TreeGrafter"/>
</dbReference>
<keyword evidence="7" id="KW-0804">Transcription</keyword>
<evidence type="ECO:0000256" key="9">
    <source>
        <dbReference type="RuleBase" id="RU004020"/>
    </source>
</evidence>
<proteinExistence type="inferred from homology"/>
<dbReference type="InterPro" id="IPR036388">
    <property type="entry name" value="WH-like_DNA-bd_sf"/>
</dbReference>
<dbReference type="EnsemblPlants" id="Kaladp0039s0547.1.v1.1">
    <property type="protein sequence ID" value="Kaladp0039s0547.1.v1.1"/>
    <property type="gene ID" value="Kaladp0039s0547.v1.1"/>
</dbReference>
<dbReference type="InterPro" id="IPR036390">
    <property type="entry name" value="WH_DNA-bd_sf"/>
</dbReference>
<comment type="subunit">
    <text evidence="2">Homotrimer.</text>
</comment>
<keyword evidence="13" id="KW-1185">Reference proteome</keyword>
<dbReference type="Gene3D" id="1.10.10.10">
    <property type="entry name" value="Winged helix-like DNA-binding domain superfamily/Winged helix DNA-binding domain"/>
    <property type="match status" value="1"/>
</dbReference>
<dbReference type="SMART" id="SM00415">
    <property type="entry name" value="HSF"/>
    <property type="match status" value="1"/>
</dbReference>
<keyword evidence="5" id="KW-0346">Stress response</keyword>
<dbReference type="GO" id="GO:0005634">
    <property type="term" value="C:nucleus"/>
    <property type="evidence" value="ECO:0007669"/>
    <property type="project" value="UniProtKB-SubCell"/>
</dbReference>
<organism evidence="12 13">
    <name type="scientific">Kalanchoe fedtschenkoi</name>
    <name type="common">Lavender scallops</name>
    <name type="synonym">South American air plant</name>
    <dbReference type="NCBI Taxonomy" id="63787"/>
    <lineage>
        <taxon>Eukaryota</taxon>
        <taxon>Viridiplantae</taxon>
        <taxon>Streptophyta</taxon>
        <taxon>Embryophyta</taxon>
        <taxon>Tracheophyta</taxon>
        <taxon>Spermatophyta</taxon>
        <taxon>Magnoliopsida</taxon>
        <taxon>eudicotyledons</taxon>
        <taxon>Gunneridae</taxon>
        <taxon>Pentapetalae</taxon>
        <taxon>Saxifragales</taxon>
        <taxon>Crassulaceae</taxon>
        <taxon>Kalanchoe</taxon>
    </lineage>
</organism>
<evidence type="ECO:0000256" key="6">
    <source>
        <dbReference type="ARBA" id="ARBA00023125"/>
    </source>
</evidence>
<evidence type="ECO:0000313" key="12">
    <source>
        <dbReference type="EnsemblPlants" id="Kaladp0039s0547.1.v1.1"/>
    </source>
</evidence>
<reference evidence="12" key="1">
    <citation type="submission" date="2021-01" db="UniProtKB">
        <authorList>
            <consortium name="EnsemblPlants"/>
        </authorList>
    </citation>
    <scope>IDENTIFICATION</scope>
</reference>
<dbReference type="GO" id="GO:0034605">
    <property type="term" value="P:cellular response to heat"/>
    <property type="evidence" value="ECO:0007669"/>
    <property type="project" value="TreeGrafter"/>
</dbReference>
<protein>
    <recommendedName>
        <fullName evidence="11">HSF-type DNA-binding domain-containing protein</fullName>
    </recommendedName>
</protein>
<keyword evidence="4" id="KW-0805">Transcription regulation</keyword>
<dbReference type="Gramene" id="Kaladp0039s0547.1.v1.1">
    <property type="protein sequence ID" value="Kaladp0039s0547.1.v1.1"/>
    <property type="gene ID" value="Kaladp0039s0547.v1.1"/>
</dbReference>
<evidence type="ECO:0000256" key="3">
    <source>
        <dbReference type="ARBA" id="ARBA00022553"/>
    </source>
</evidence>
<evidence type="ECO:0000256" key="4">
    <source>
        <dbReference type="ARBA" id="ARBA00023015"/>
    </source>
</evidence>
<evidence type="ECO:0000259" key="11">
    <source>
        <dbReference type="SMART" id="SM00415"/>
    </source>
</evidence>
<keyword evidence="3" id="KW-0597">Phosphoprotein</keyword>
<comment type="subcellular location">
    <subcellularLocation>
        <location evidence="1">Nucleus</location>
    </subcellularLocation>
</comment>
<dbReference type="FunFam" id="1.10.10.10:FF:000037">
    <property type="entry name" value="Heat stress transcription factor B-4"/>
    <property type="match status" value="1"/>
</dbReference>
<feature type="domain" description="HSF-type DNA-binding" evidence="11">
    <location>
        <begin position="19"/>
        <end position="112"/>
    </location>
</feature>
<comment type="similarity">
    <text evidence="9">Belongs to the HSF family.</text>
</comment>
<dbReference type="SUPFAM" id="SSF46785">
    <property type="entry name" value="Winged helix' DNA-binding domain"/>
    <property type="match status" value="1"/>
</dbReference>
<keyword evidence="6" id="KW-0238">DNA-binding</keyword>
<dbReference type="Proteomes" id="UP000594263">
    <property type="component" value="Unplaced"/>
</dbReference>
<dbReference type="InterPro" id="IPR000232">
    <property type="entry name" value="HSF_DNA-bd"/>
</dbReference>
<dbReference type="OMA" id="NMLMQEL"/>
<dbReference type="PANTHER" id="PTHR10015">
    <property type="entry name" value="HEAT SHOCK TRANSCRIPTION FACTOR"/>
    <property type="match status" value="1"/>
</dbReference>
<evidence type="ECO:0000313" key="13">
    <source>
        <dbReference type="Proteomes" id="UP000594263"/>
    </source>
</evidence>
<name>A0A7N0TLT8_KALFE</name>
<evidence type="ECO:0000256" key="8">
    <source>
        <dbReference type="ARBA" id="ARBA00023242"/>
    </source>
</evidence>